<gene>
    <name evidence="4" type="ORF">SNE40_017849</name>
</gene>
<dbReference type="InterPro" id="IPR036364">
    <property type="entry name" value="SEA_dom_sf"/>
</dbReference>
<evidence type="ECO:0000256" key="2">
    <source>
        <dbReference type="SAM" id="Phobius"/>
    </source>
</evidence>
<feature type="transmembrane region" description="Helical" evidence="2">
    <location>
        <begin position="54"/>
        <end position="78"/>
    </location>
</feature>
<feature type="region of interest" description="Disordered" evidence="1">
    <location>
        <begin position="881"/>
        <end position="954"/>
    </location>
</feature>
<feature type="region of interest" description="Disordered" evidence="1">
    <location>
        <begin position="761"/>
        <end position="792"/>
    </location>
</feature>
<feature type="region of interest" description="Disordered" evidence="1">
    <location>
        <begin position="1117"/>
        <end position="1136"/>
    </location>
</feature>
<protein>
    <recommendedName>
        <fullName evidence="3">SEA domain-containing protein</fullName>
    </recommendedName>
</protein>
<dbReference type="EMBL" id="JAZGQO010000011">
    <property type="protein sequence ID" value="KAK6174609.1"/>
    <property type="molecule type" value="Genomic_DNA"/>
</dbReference>
<keyword evidence="2" id="KW-0812">Transmembrane</keyword>
<feature type="compositionally biased region" description="Basic and acidic residues" evidence="1">
    <location>
        <begin position="771"/>
        <end position="792"/>
    </location>
</feature>
<evidence type="ECO:0000259" key="3">
    <source>
        <dbReference type="PROSITE" id="PS50024"/>
    </source>
</evidence>
<feature type="compositionally biased region" description="Basic and acidic residues" evidence="1">
    <location>
        <begin position="627"/>
        <end position="637"/>
    </location>
</feature>
<dbReference type="Gene3D" id="3.30.70.960">
    <property type="entry name" value="SEA domain"/>
    <property type="match status" value="1"/>
</dbReference>
<dbReference type="Pfam" id="PF01390">
    <property type="entry name" value="SEA"/>
    <property type="match status" value="1"/>
</dbReference>
<evidence type="ECO:0000256" key="1">
    <source>
        <dbReference type="SAM" id="MobiDB-lite"/>
    </source>
</evidence>
<dbReference type="SUPFAM" id="SSF82671">
    <property type="entry name" value="SEA domain"/>
    <property type="match status" value="1"/>
</dbReference>
<name>A0AAN8JEL4_PATCE</name>
<feature type="compositionally biased region" description="Acidic residues" evidence="1">
    <location>
        <begin position="617"/>
        <end position="626"/>
    </location>
</feature>
<feature type="region of interest" description="Disordered" evidence="1">
    <location>
        <begin position="1175"/>
        <end position="1202"/>
    </location>
</feature>
<dbReference type="InterPro" id="IPR000082">
    <property type="entry name" value="SEA_dom"/>
</dbReference>
<comment type="caution">
    <text evidence="4">The sequence shown here is derived from an EMBL/GenBank/DDBJ whole genome shotgun (WGS) entry which is preliminary data.</text>
</comment>
<dbReference type="Proteomes" id="UP001347796">
    <property type="component" value="Unassembled WGS sequence"/>
</dbReference>
<sequence>MTQLGPGSGSSDHMTSSTLGNVDSMEYGFVVYDNPNHVTVSSSTSVYRRPRSKFCIGLIALAVVIIVISIALGFIIHYSVKKGVHVPAGSTSVDTSSEYVASEVQTVDFEGIIRITSLKWTNDLGNHAGELYRVVSKHIERELNQVFELGPLMDRYNHTVVIDLSPGSVVVDFIILLNSRRGLTSDILAGMMLEGLGKRKRMIKKLKANDMPASKIVFDFKSLQIKDSHEEGTKIRTKYIPKSVTIPTEVVPTITEPIALPSFTTETRSSTTVTLPSSGTPPTLSTSPATQNPASATSPTTESTTAFSSTKKASFTTTTAATSVTVASTTVTSSYNTTTVDTNSTAFSGASTVSFFAASTATDSSASSTHAPISTPTPIGEEIPQTNLNPVKPSINTTFTSSISQPVTVSTEVPTSTVANTASFEESPFDTIPPIYPMNQTYDHEDDHGNVHNHDTDMFNVQNLSNETSLWVADDTAPGSLGNSSAFDGRLDFPDRIINLNDTDALETPVLNSFGATDFSADDPDPRNITLKEENTFHFPDKEDFEDSDNAIPPHETYSSSSEDFQQQHHTGDYHSKHFEDFDGDADIWKAPEYNHVPGSQPKDHHGMNIFDHGPDPEQDPDSYEDYDPHSSIELHTDSGNNHVNHDYVDGENSEGGYSSHNQSYHRRSQEFRRFHYPETPFSMVFTTQTSILRDEDGDMGSGEVADKLQPERPLSVNHFTGEYDHLGDSYTEEQGEHTKSYHPDGIMHNENSINNLVDSPALVSDAQRGNPDRRDRDEVEEERHENHQIEEHDLLHDLTHELNQEEYGIHPQRFHDMPQDTSDISKKNKSSISSSDVINNAIIPGLSIPRFEQPHKRYKPDLNDHHFQQMLSREIAHIAQSMSKATQPQLSAAAGGSHTPFIDSGDSPADQNSPTKKDPVDKGRHMKELREREGDIQTDLTGNPTGGNSGLGPSNFMPYPPASGTASWKEFHQARNVIHPEKHESELGPSNNMPLPPPSTMLGDNVPAYHTDVVAPETRDSFAKSGKQIATPPPLVHKPGIITHVIKVKDEAHKKDHLMHGLHPSNMSHAQFNSVVNNTFKGPNNTQEDSLKPNVNESKLVDPIVHSIVPSLSINTDVNGTRVKPDQNFTSTNNKLLLPINDSQEATDLKSKDSSFIVSTPALSLNTTSNWNESEIPRLTRGSLSNQTDAEIDNNARDADRSGFTDILQTSANNTNTTADEPSASLSNSTDSTVVYNPCRDNAVVLQYLTSCRPFFMEIMRTQNNKARCMHLLNGIMCLTDNIYANYHQHCTDTDVNHVIELNAESIQQFFPDFDPKQCLS</sequence>
<feature type="compositionally biased region" description="Polar residues" evidence="1">
    <location>
        <begin position="881"/>
        <end position="891"/>
    </location>
</feature>
<feature type="compositionally biased region" description="Basic and acidic residues" evidence="1">
    <location>
        <begin position="566"/>
        <end position="578"/>
    </location>
</feature>
<feature type="domain" description="SEA" evidence="3">
    <location>
        <begin position="105"/>
        <end position="222"/>
    </location>
</feature>
<feature type="region of interest" description="Disordered" evidence="1">
    <location>
        <begin position="261"/>
        <end position="312"/>
    </location>
</feature>
<feature type="region of interest" description="Disordered" evidence="1">
    <location>
        <begin position="590"/>
        <end position="667"/>
    </location>
</feature>
<feature type="compositionally biased region" description="Basic and acidic residues" evidence="1">
    <location>
        <begin position="916"/>
        <end position="936"/>
    </location>
</feature>
<evidence type="ECO:0000313" key="5">
    <source>
        <dbReference type="Proteomes" id="UP001347796"/>
    </source>
</evidence>
<organism evidence="4 5">
    <name type="scientific">Patella caerulea</name>
    <name type="common">Rayed Mediterranean limpet</name>
    <dbReference type="NCBI Taxonomy" id="87958"/>
    <lineage>
        <taxon>Eukaryota</taxon>
        <taxon>Metazoa</taxon>
        <taxon>Spiralia</taxon>
        <taxon>Lophotrochozoa</taxon>
        <taxon>Mollusca</taxon>
        <taxon>Gastropoda</taxon>
        <taxon>Patellogastropoda</taxon>
        <taxon>Patelloidea</taxon>
        <taxon>Patellidae</taxon>
        <taxon>Patella</taxon>
    </lineage>
</organism>
<feature type="region of interest" description="Disordered" evidence="1">
    <location>
        <begin position="540"/>
        <end position="578"/>
    </location>
</feature>
<reference evidence="4 5" key="1">
    <citation type="submission" date="2024-01" db="EMBL/GenBank/DDBJ databases">
        <title>The genome of the rayed Mediterranean limpet Patella caerulea (Linnaeus, 1758).</title>
        <authorList>
            <person name="Anh-Thu Weber A."/>
            <person name="Halstead-Nussloch G."/>
        </authorList>
    </citation>
    <scope>NUCLEOTIDE SEQUENCE [LARGE SCALE GENOMIC DNA]</scope>
    <source>
        <strain evidence="4">AATW-2023a</strain>
        <tissue evidence="4">Whole specimen</tissue>
    </source>
</reference>
<accession>A0AAN8JEL4</accession>
<feature type="region of interest" description="Disordered" evidence="1">
    <location>
        <begin position="365"/>
        <end position="388"/>
    </location>
</feature>
<keyword evidence="5" id="KW-1185">Reference proteome</keyword>
<keyword evidence="2" id="KW-1133">Transmembrane helix</keyword>
<dbReference type="PROSITE" id="PS50024">
    <property type="entry name" value="SEA"/>
    <property type="match status" value="1"/>
</dbReference>
<keyword evidence="2" id="KW-0472">Membrane</keyword>
<evidence type="ECO:0000313" key="4">
    <source>
        <dbReference type="EMBL" id="KAK6174609.1"/>
    </source>
</evidence>
<proteinExistence type="predicted"/>